<accession>A0ABD5U5L2</accession>
<evidence type="ECO:0000313" key="3">
    <source>
        <dbReference type="Proteomes" id="UP001596406"/>
    </source>
</evidence>
<reference evidence="2 3" key="1">
    <citation type="journal article" date="2019" name="Int. J. Syst. Evol. Microbiol.">
        <title>The Global Catalogue of Microorganisms (GCM) 10K type strain sequencing project: providing services to taxonomists for standard genome sequencing and annotation.</title>
        <authorList>
            <consortium name="The Broad Institute Genomics Platform"/>
            <consortium name="The Broad Institute Genome Sequencing Center for Infectious Disease"/>
            <person name="Wu L."/>
            <person name="Ma J."/>
        </authorList>
    </citation>
    <scope>NUCLEOTIDE SEQUENCE [LARGE SCALE GENOMIC DNA]</scope>
    <source>
        <strain evidence="2 3">PSRA2</strain>
    </source>
</reference>
<evidence type="ECO:0008006" key="4">
    <source>
        <dbReference type="Google" id="ProtNLM"/>
    </source>
</evidence>
<feature type="region of interest" description="Disordered" evidence="1">
    <location>
        <begin position="382"/>
        <end position="406"/>
    </location>
</feature>
<gene>
    <name evidence="2" type="ORF">ACFQHK_04695</name>
</gene>
<dbReference type="RefSeq" id="WP_304447500.1">
    <property type="nucleotide sequence ID" value="NZ_JARRAH010000001.1"/>
</dbReference>
<keyword evidence="3" id="KW-1185">Reference proteome</keyword>
<dbReference type="Proteomes" id="UP001596406">
    <property type="component" value="Unassembled WGS sequence"/>
</dbReference>
<protein>
    <recommendedName>
        <fullName evidence="4">CHAT domain-containing protein</fullName>
    </recommendedName>
</protein>
<dbReference type="EMBL" id="JBHSXM010000001">
    <property type="protein sequence ID" value="MFC6835804.1"/>
    <property type="molecule type" value="Genomic_DNA"/>
</dbReference>
<sequence>MTFVTVEPDEASGVVVVDRIERRRCRLRTAGAVDPRACPAERLPLPVDAAATVTTRELTLGQSVDTYVRDTDGALVFPVAHFEERRLPAGEVVVELNASIKCYLSLRGPGTVTVGAGETTVRLEHEGEVVVGARSYHERPAATVTTTADPDDVFAALSTLGSALKTTTCERSFPTLRGHPPAIELGEALSIPDGLEPPDTGVTLELPPTLEAGLVAAPLAYYLGARVEVGDAHAPRIRTETGFSYPLDGPDGYERTVERVLRHVFLLDCLVRTEGFYPVDLAERRTLEGRASLDLEFAALYDAPLAEQLEAYLAVPFEALDAVAPTWKQTAHVEAVPASLETLPFLVADLAVVRTPAGHTPVAGAANTESLEAFMRGAATRGASTHGPVRATETATSTPDLVRPAPTDSLESVWVGPEAPVGASKASVAAFRNRLDQQPKEGDIRVAVVCNDETMLEEHAGARGAYGARDDLPYAVSLYRDLTTDRLRLLLESDVDYFHYIGHIDDDGFRCADGYLDATTVDSVGVDAFFLNACSSYRQGMALIEAGAIGGVATLDPVVSTGATTVGRTMARLLNGGFTLRAALAVAREESMVGGQYLVVGDGNVDIAQPESGVPMVCEVESVGDRYEMTVRTFPTDSMGMGTLFSLALPGYETRSLVPNSTPTFSLTRKEFEWYLALDDAPVRIDGELTFSSDFLED</sequence>
<name>A0ABD5U5L2_9EURY</name>
<comment type="caution">
    <text evidence="2">The sequence shown here is derived from an EMBL/GenBank/DDBJ whole genome shotgun (WGS) entry which is preliminary data.</text>
</comment>
<evidence type="ECO:0000256" key="1">
    <source>
        <dbReference type="SAM" id="MobiDB-lite"/>
    </source>
</evidence>
<dbReference type="AlphaFoldDB" id="A0ABD5U5L2"/>
<proteinExistence type="predicted"/>
<evidence type="ECO:0000313" key="2">
    <source>
        <dbReference type="EMBL" id="MFC6835804.1"/>
    </source>
</evidence>
<organism evidence="2 3">
    <name type="scientific">Halomarina ordinaria</name>
    <dbReference type="NCBI Taxonomy" id="3033939"/>
    <lineage>
        <taxon>Archaea</taxon>
        <taxon>Methanobacteriati</taxon>
        <taxon>Methanobacteriota</taxon>
        <taxon>Stenosarchaea group</taxon>
        <taxon>Halobacteria</taxon>
        <taxon>Halobacteriales</taxon>
        <taxon>Natronomonadaceae</taxon>
        <taxon>Halomarina</taxon>
    </lineage>
</organism>